<evidence type="ECO:0000313" key="3">
    <source>
        <dbReference type="Proteomes" id="UP000664132"/>
    </source>
</evidence>
<dbReference type="AlphaFoldDB" id="A0A8H7TJF0"/>
<comment type="caution">
    <text evidence="2">The sequence shown here is derived from an EMBL/GenBank/DDBJ whole genome shotgun (WGS) entry which is preliminary data.</text>
</comment>
<dbReference type="EMBL" id="JAFJYH010000093">
    <property type="protein sequence ID" value="KAG4420003.1"/>
    <property type="molecule type" value="Genomic_DNA"/>
</dbReference>
<dbReference type="Proteomes" id="UP000664132">
    <property type="component" value="Unassembled WGS sequence"/>
</dbReference>
<reference evidence="2" key="1">
    <citation type="submission" date="2021-02" db="EMBL/GenBank/DDBJ databases">
        <title>Genome sequence Cadophora malorum strain M34.</title>
        <authorList>
            <person name="Stefanovic E."/>
            <person name="Vu D."/>
            <person name="Scully C."/>
            <person name="Dijksterhuis J."/>
            <person name="Roader J."/>
            <person name="Houbraken J."/>
        </authorList>
    </citation>
    <scope>NUCLEOTIDE SEQUENCE</scope>
    <source>
        <strain evidence="2">M34</strain>
    </source>
</reference>
<feature type="compositionally biased region" description="Basic and acidic residues" evidence="1">
    <location>
        <begin position="303"/>
        <end position="319"/>
    </location>
</feature>
<protein>
    <submittedName>
        <fullName evidence="2">Uncharacterized protein</fullName>
    </submittedName>
</protein>
<sequence>MASRSFKPASYLASAAQQAPNRSPRPSFTRSSSNSSTVSTKSEDSIVANFRGLSTADGKEKGKGRSESMGPPRSITPVPYWALQRSPSHSHHWVPRAGDGTREKAEDKAKAHRTNEGKIEDGIGWGMFWVSFCANLSLLQIVNGPSSVSHSPLRDTPGRKRSQPIAIEPPSRGTAAYTPLSARGDLPGGYFPNHEEITKPYRSHPFSNHHGRSHQNESPMTMSPTFSPTSDSTPKMPTHLLSPSAFGQLSPTIPETLRIPMGKYHPSNYKSPASTEVSTPTSNPRTPLPPTNLSIPTTSSKRGSKERPGHERKSSDIKRKLQQYQREMIAQARAAAPTMKDGRISKEPSSPRLQPLGSPGPITPFDLEEADGYIVAGSSAVRKENERQLEMMLNKPYTGAKPSPAEKRV</sequence>
<feature type="compositionally biased region" description="Polar residues" evidence="1">
    <location>
        <begin position="268"/>
        <end position="301"/>
    </location>
</feature>
<name>A0A8H7TJF0_9HELO</name>
<keyword evidence="3" id="KW-1185">Reference proteome</keyword>
<feature type="compositionally biased region" description="Basic and acidic residues" evidence="1">
    <location>
        <begin position="57"/>
        <end position="66"/>
    </location>
</feature>
<gene>
    <name evidence="2" type="ORF">IFR04_006854</name>
</gene>
<organism evidence="2 3">
    <name type="scientific">Cadophora malorum</name>
    <dbReference type="NCBI Taxonomy" id="108018"/>
    <lineage>
        <taxon>Eukaryota</taxon>
        <taxon>Fungi</taxon>
        <taxon>Dikarya</taxon>
        <taxon>Ascomycota</taxon>
        <taxon>Pezizomycotina</taxon>
        <taxon>Leotiomycetes</taxon>
        <taxon>Helotiales</taxon>
        <taxon>Ploettnerulaceae</taxon>
        <taxon>Cadophora</taxon>
    </lineage>
</organism>
<feature type="compositionally biased region" description="Low complexity" evidence="1">
    <location>
        <begin position="218"/>
        <end position="234"/>
    </location>
</feature>
<accession>A0A8H7TJF0</accession>
<proteinExistence type="predicted"/>
<feature type="region of interest" description="Disordered" evidence="1">
    <location>
        <begin position="145"/>
        <end position="365"/>
    </location>
</feature>
<evidence type="ECO:0000256" key="1">
    <source>
        <dbReference type="SAM" id="MobiDB-lite"/>
    </source>
</evidence>
<feature type="compositionally biased region" description="Basic and acidic residues" evidence="1">
    <location>
        <begin position="99"/>
        <end position="115"/>
    </location>
</feature>
<feature type="compositionally biased region" description="Low complexity" evidence="1">
    <location>
        <begin position="20"/>
        <end position="40"/>
    </location>
</feature>
<dbReference type="OrthoDB" id="5403157at2759"/>
<feature type="region of interest" description="Disordered" evidence="1">
    <location>
        <begin position="1"/>
        <end position="115"/>
    </location>
</feature>
<evidence type="ECO:0000313" key="2">
    <source>
        <dbReference type="EMBL" id="KAG4420003.1"/>
    </source>
</evidence>